<organism evidence="1">
    <name type="scientific">viral metagenome</name>
    <dbReference type="NCBI Taxonomy" id="1070528"/>
    <lineage>
        <taxon>unclassified sequences</taxon>
        <taxon>metagenomes</taxon>
        <taxon>organismal metagenomes</taxon>
    </lineage>
</organism>
<sequence>MEGITMAHDRQYKEPAAVIGRLDYPKTGDRFYNRHTRHTEVADHDMDEQFLIITGGDYETMS</sequence>
<accession>A0A6M3L087</accession>
<reference evidence="1" key="1">
    <citation type="submission" date="2020-03" db="EMBL/GenBank/DDBJ databases">
        <title>The deep terrestrial virosphere.</title>
        <authorList>
            <person name="Holmfeldt K."/>
            <person name="Nilsson E."/>
            <person name="Simone D."/>
            <person name="Lopez-Fernandez M."/>
            <person name="Wu X."/>
            <person name="de Brujin I."/>
            <person name="Lundin D."/>
            <person name="Andersson A."/>
            <person name="Bertilsson S."/>
            <person name="Dopson M."/>
        </authorList>
    </citation>
    <scope>NUCLEOTIDE SEQUENCE</scope>
    <source>
        <strain evidence="1">MM415B02868</strain>
    </source>
</reference>
<evidence type="ECO:0000313" key="1">
    <source>
        <dbReference type="EMBL" id="QJA87943.1"/>
    </source>
</evidence>
<name>A0A6M3L087_9ZZZZ</name>
<protein>
    <submittedName>
        <fullName evidence="1">Uncharacterized protein</fullName>
    </submittedName>
</protein>
<dbReference type="EMBL" id="MT142742">
    <property type="protein sequence ID" value="QJA87943.1"/>
    <property type="molecule type" value="Genomic_DNA"/>
</dbReference>
<dbReference type="AlphaFoldDB" id="A0A6M3L087"/>
<gene>
    <name evidence="1" type="ORF">MM415B02868_0014</name>
</gene>
<proteinExistence type="predicted"/>